<organism evidence="1 2">
    <name type="scientific">Coemansia aciculifera</name>
    <dbReference type="NCBI Taxonomy" id="417176"/>
    <lineage>
        <taxon>Eukaryota</taxon>
        <taxon>Fungi</taxon>
        <taxon>Fungi incertae sedis</taxon>
        <taxon>Zoopagomycota</taxon>
        <taxon>Kickxellomycotina</taxon>
        <taxon>Kickxellomycetes</taxon>
        <taxon>Kickxellales</taxon>
        <taxon>Kickxellaceae</taxon>
        <taxon>Coemansia</taxon>
    </lineage>
</organism>
<reference evidence="1" key="1">
    <citation type="submission" date="2022-07" db="EMBL/GenBank/DDBJ databases">
        <title>Phylogenomic reconstructions and comparative analyses of Kickxellomycotina fungi.</title>
        <authorList>
            <person name="Reynolds N.K."/>
            <person name="Stajich J.E."/>
            <person name="Barry K."/>
            <person name="Grigoriev I.V."/>
            <person name="Crous P."/>
            <person name="Smith M.E."/>
        </authorList>
    </citation>
    <scope>NUCLEOTIDE SEQUENCE</scope>
    <source>
        <strain evidence="1">CBS 190363</strain>
    </source>
</reference>
<dbReference type="EMBL" id="JANBVB010001238">
    <property type="protein sequence ID" value="KAJ2890725.1"/>
    <property type="molecule type" value="Genomic_DNA"/>
</dbReference>
<evidence type="ECO:0000313" key="1">
    <source>
        <dbReference type="EMBL" id="KAJ2890725.1"/>
    </source>
</evidence>
<protein>
    <submittedName>
        <fullName evidence="1">Alpha 1,2-mannosyltransferase 2.4.1</fullName>
    </submittedName>
</protein>
<name>A0ACC1LZL8_9FUNG</name>
<sequence length="389" mass="45871">MPGHRLGRTILLVCSLLALVGIFQGMMYIYKSNKANRALREVARKPWLNTKQTMGGEKKPLLRAAMVALVRNSELDDIRSTIRQVDDRFNREFGYPYILLNDEDFTEEFKVGVQAMTKTKILFGKLPESHWGLSPYVTEEKVQEKLAYNKDRYLYGGSYSYRLMCRYQSGFIYKHPLLADLDYYWRIEPGVDYYCSMPYDPFRYMRDNKLIYGYTIGLKENRKTVETLWNTTRTWMLENPHHLPEKSIIYWPINEKSEYTLCHFWSNFEIVDLSFYRSEAYESYFQHLDRAGGFFYERWGDAPVHTLAAAILLRKEQIHWFEDVGYRHPGNAHCPNKPEMTRNCVCDKGMNIMYTNLCGRRYTEVNDISKERALVLAALPDQKPEESGH</sequence>
<proteinExistence type="predicted"/>
<evidence type="ECO:0000313" key="2">
    <source>
        <dbReference type="Proteomes" id="UP001139981"/>
    </source>
</evidence>
<comment type="caution">
    <text evidence="1">The sequence shown here is derived from an EMBL/GenBank/DDBJ whole genome shotgun (WGS) entry which is preliminary data.</text>
</comment>
<accession>A0ACC1LZL8</accession>
<dbReference type="Proteomes" id="UP001139981">
    <property type="component" value="Unassembled WGS sequence"/>
</dbReference>
<keyword evidence="2" id="KW-1185">Reference proteome</keyword>
<gene>
    <name evidence="1" type="primary">KRE2_2</name>
    <name evidence="1" type="ORF">IWW38_003975</name>
</gene>